<dbReference type="NCBIfam" id="TIGR02668">
    <property type="entry name" value="moaA_archaeal"/>
    <property type="match status" value="1"/>
</dbReference>
<dbReference type="InterPro" id="IPR010505">
    <property type="entry name" value="MoaA_twitch"/>
</dbReference>
<evidence type="ECO:0000256" key="5">
    <source>
        <dbReference type="ARBA" id="ARBA00023004"/>
    </source>
</evidence>
<dbReference type="AlphaFoldDB" id="A0A0U3GZ31"/>
<feature type="binding site" evidence="10">
    <location>
        <begin position="249"/>
        <end position="251"/>
    </location>
    <ligand>
        <name>GTP</name>
        <dbReference type="ChEBI" id="CHEBI:37565"/>
    </ligand>
</feature>
<comment type="caution">
    <text evidence="10">Lacks conserved residue(s) required for the propagation of feature annotation.</text>
</comment>
<dbReference type="OMA" id="QMSECFC"/>
<keyword evidence="3 10" id="KW-0479">Metal-binding</keyword>
<keyword evidence="5 10" id="KW-0408">Iron</keyword>
<comment type="catalytic activity">
    <reaction evidence="10">
        <text>GTP + AH2 + S-adenosyl-L-methionine = (8S)-3',8-cyclo-7,8-dihydroguanosine 5'-triphosphate + 5'-deoxyadenosine + L-methionine + A + H(+)</text>
        <dbReference type="Rhea" id="RHEA:49576"/>
        <dbReference type="ChEBI" id="CHEBI:13193"/>
        <dbReference type="ChEBI" id="CHEBI:15378"/>
        <dbReference type="ChEBI" id="CHEBI:17319"/>
        <dbReference type="ChEBI" id="CHEBI:17499"/>
        <dbReference type="ChEBI" id="CHEBI:37565"/>
        <dbReference type="ChEBI" id="CHEBI:57844"/>
        <dbReference type="ChEBI" id="CHEBI:59789"/>
        <dbReference type="ChEBI" id="CHEBI:131766"/>
        <dbReference type="EC" id="4.1.99.22"/>
    </reaction>
</comment>
<feature type="binding site" evidence="10">
    <location>
        <position position="247"/>
    </location>
    <ligand>
        <name>[4Fe-4S] cluster</name>
        <dbReference type="ChEBI" id="CHEBI:49883"/>
        <label>2</label>
        <note>4Fe-4S-substrate</note>
    </ligand>
</feature>
<dbReference type="GO" id="GO:0005525">
    <property type="term" value="F:GTP binding"/>
    <property type="evidence" value="ECO:0007669"/>
    <property type="project" value="UniProtKB-UniRule"/>
</dbReference>
<dbReference type="InterPro" id="IPR006638">
    <property type="entry name" value="Elp3/MiaA/NifB-like_rSAM"/>
</dbReference>
<dbReference type="GO" id="GO:0061799">
    <property type="term" value="F:cyclic pyranopterin monophosphate synthase activity"/>
    <property type="evidence" value="ECO:0007669"/>
    <property type="project" value="TreeGrafter"/>
</dbReference>
<dbReference type="Pfam" id="PF04055">
    <property type="entry name" value="Radical_SAM"/>
    <property type="match status" value="1"/>
</dbReference>
<keyword evidence="9 10" id="KW-0456">Lyase</keyword>
<dbReference type="PaxDb" id="1435377-SUSAZ_07025"/>
<evidence type="ECO:0000256" key="6">
    <source>
        <dbReference type="ARBA" id="ARBA00023014"/>
    </source>
</evidence>
<feature type="binding site" evidence="10">
    <location>
        <position position="151"/>
    </location>
    <ligand>
        <name>GTP</name>
        <dbReference type="ChEBI" id="CHEBI:37565"/>
    </ligand>
</feature>
<evidence type="ECO:0000259" key="11">
    <source>
        <dbReference type="PROSITE" id="PS51918"/>
    </source>
</evidence>
<dbReference type="SFLD" id="SFLDG01383">
    <property type="entry name" value="cyclic_pyranopterin_phosphate"/>
    <property type="match status" value="1"/>
</dbReference>
<feature type="binding site" evidence="10">
    <location>
        <position position="64"/>
    </location>
    <ligand>
        <name>S-adenosyl-L-methionine</name>
        <dbReference type="ChEBI" id="CHEBI:59789"/>
    </ligand>
</feature>
<comment type="similarity">
    <text evidence="10">Belongs to the radical SAM superfamily. MoaA family.</text>
</comment>
<protein>
    <recommendedName>
        <fullName evidence="10">Probable GTP 3',8-cyclase</fullName>
        <ecNumber evidence="10">4.1.99.22</ecNumber>
    </recommendedName>
    <alternativeName>
        <fullName evidence="10">Molybdenum cofactor biosynthesis protein A</fullName>
    </alternativeName>
</protein>
<keyword evidence="6 10" id="KW-0411">Iron-sulfur</keyword>
<dbReference type="SMART" id="SM00729">
    <property type="entry name" value="Elp3"/>
    <property type="match status" value="1"/>
</dbReference>
<dbReference type="Gene3D" id="3.20.20.70">
    <property type="entry name" value="Aldolase class I"/>
    <property type="match status" value="1"/>
</dbReference>
<dbReference type="SMR" id="A0A0U3GZ31"/>
<dbReference type="InterPro" id="IPR007197">
    <property type="entry name" value="rSAM"/>
</dbReference>
<dbReference type="InterPro" id="IPR050105">
    <property type="entry name" value="MoCo_biosynth_MoaA/MoaC"/>
</dbReference>
<dbReference type="Pfam" id="PF06463">
    <property type="entry name" value="Mob_synth_C"/>
    <property type="match status" value="1"/>
</dbReference>
<dbReference type="SUPFAM" id="SSF102114">
    <property type="entry name" value="Radical SAM enzymes"/>
    <property type="match status" value="1"/>
</dbReference>
<keyword evidence="7 10" id="KW-0342">GTP-binding</keyword>
<feature type="binding site" evidence="10">
    <location>
        <position position="114"/>
    </location>
    <ligand>
        <name>S-adenosyl-L-methionine</name>
        <dbReference type="ChEBI" id="CHEBI:59789"/>
    </ligand>
</feature>
<dbReference type="SFLD" id="SFLDG01386">
    <property type="entry name" value="main_SPASM_domain-containing"/>
    <property type="match status" value="1"/>
</dbReference>
<dbReference type="PANTHER" id="PTHR22960:SF0">
    <property type="entry name" value="MOLYBDENUM COFACTOR BIOSYNTHESIS PROTEIN 1"/>
    <property type="match status" value="1"/>
</dbReference>
<evidence type="ECO:0000256" key="7">
    <source>
        <dbReference type="ARBA" id="ARBA00023134"/>
    </source>
</evidence>
<dbReference type="SFLD" id="SFLDS00029">
    <property type="entry name" value="Radical_SAM"/>
    <property type="match status" value="1"/>
</dbReference>
<dbReference type="GeneID" id="78441822"/>
<dbReference type="GO" id="GO:0061798">
    <property type="term" value="F:GTP 3',8'-cyclase activity"/>
    <property type="evidence" value="ECO:0007669"/>
    <property type="project" value="UniProtKB-UniRule"/>
</dbReference>
<dbReference type="NCBIfam" id="NF001199">
    <property type="entry name" value="PRK00164.2-1"/>
    <property type="match status" value="1"/>
</dbReference>
<evidence type="ECO:0000313" key="12">
    <source>
        <dbReference type="EMBL" id="ALU30358.1"/>
    </source>
</evidence>
<gene>
    <name evidence="10" type="primary">moaA</name>
    <name evidence="12" type="ORF">ATY89_10655</name>
    <name evidence="13" type="ORF">ATZ20_02210</name>
</gene>
<dbReference type="InterPro" id="IPR013785">
    <property type="entry name" value="Aldolase_TIM"/>
</dbReference>
<feature type="binding site" evidence="10">
    <location>
        <position position="60"/>
    </location>
    <ligand>
        <name>GTP</name>
        <dbReference type="ChEBI" id="CHEBI:37565"/>
    </ligand>
</feature>
<accession>A0A0U3GZ31</accession>
<proteinExistence type="inferred from homology"/>
<dbReference type="HAMAP" id="MF_01225_A">
    <property type="entry name" value="MoaA_A"/>
    <property type="match status" value="1"/>
</dbReference>
<dbReference type="EMBL" id="CP013695">
    <property type="protein sequence ID" value="ALU31076.1"/>
    <property type="molecule type" value="Genomic_DNA"/>
</dbReference>
<sequence length="313" mass="35435">MKDVYGRELEDLRITLTHACNFTCFFCHMEGENDGDSLLSADQISLVAQIGMEFGIRTVKLTGGEPTLRRDLPEIISKLKEVGIKEVSMTTNGYLLKELAGKLKDAGLDRVNISLHSIDPVIFKEVTGVNVLSKVVEGIEEAKKVGLRPLKLNYVVTRKNAKGIFEFINFASSSNIDEIHLIELHPVGLGKEAFYTHVDMSDIEGRLNEDCTLVEIRNKHKRPRYKCGNLVVEVVKPYANPIFCSGCNRIRLTVDGKLKTCLYRDDKIIDISDIIKSSYSTEEKEELLREAYRLAILIREPNFRFRYETSKTG</sequence>
<evidence type="ECO:0000313" key="14">
    <source>
        <dbReference type="Proteomes" id="UP000060043"/>
    </source>
</evidence>
<dbReference type="UniPathway" id="UPA00344"/>
<dbReference type="InterPro" id="IPR040064">
    <property type="entry name" value="MoaA-like"/>
</dbReference>
<evidence type="ECO:0000256" key="1">
    <source>
        <dbReference type="ARBA" id="ARBA00022485"/>
    </source>
</evidence>
<feature type="domain" description="Radical SAM core" evidence="11">
    <location>
        <begin position="4"/>
        <end position="224"/>
    </location>
</feature>
<name>A0A0U3GZ31_9CREN</name>
<comment type="function">
    <text evidence="10">Catalyzes the cyclization of GTP to (8S)-3',8-cyclo-7,8-dihydroguanosine 5'-triphosphate.</text>
</comment>
<feature type="binding site" evidence="10">
    <location>
        <position position="90"/>
    </location>
    <ligand>
        <name>GTP</name>
        <dbReference type="ChEBI" id="CHEBI:37565"/>
    </ligand>
</feature>
<dbReference type="CDD" id="cd01335">
    <property type="entry name" value="Radical_SAM"/>
    <property type="match status" value="1"/>
</dbReference>
<dbReference type="InterPro" id="IPR058240">
    <property type="entry name" value="rSAM_sf"/>
</dbReference>
<dbReference type="InterPro" id="IPR013485">
    <property type="entry name" value="MoaA_arc"/>
</dbReference>
<evidence type="ECO:0000256" key="9">
    <source>
        <dbReference type="ARBA" id="ARBA00023239"/>
    </source>
</evidence>
<dbReference type="Proteomes" id="UP000065473">
    <property type="component" value="Chromosome"/>
</dbReference>
<evidence type="ECO:0000256" key="3">
    <source>
        <dbReference type="ARBA" id="ARBA00022723"/>
    </source>
</evidence>
<keyword evidence="8 10" id="KW-0501">Molybdenum cofactor biosynthesis</keyword>
<comment type="pathway">
    <text evidence="10">Cofactor biosynthesis; molybdopterin biosynthesis.</text>
</comment>
<keyword evidence="2 10" id="KW-0949">S-adenosyl-L-methionine</keyword>
<dbReference type="GO" id="GO:1904047">
    <property type="term" value="F:S-adenosyl-L-methionine binding"/>
    <property type="evidence" value="ECO:0007669"/>
    <property type="project" value="UniProtKB-UniRule"/>
</dbReference>
<dbReference type="EC" id="4.1.99.22" evidence="10"/>
<organism evidence="12 15">
    <name type="scientific">Sulfolobus acidocaldarius</name>
    <dbReference type="NCBI Taxonomy" id="2285"/>
    <lineage>
        <taxon>Archaea</taxon>
        <taxon>Thermoproteota</taxon>
        <taxon>Thermoprotei</taxon>
        <taxon>Sulfolobales</taxon>
        <taxon>Sulfolobaceae</taxon>
        <taxon>Sulfolobus</taxon>
    </lineage>
</organism>
<dbReference type="GeneID" id="14551974"/>
<evidence type="ECO:0000256" key="4">
    <source>
        <dbReference type="ARBA" id="ARBA00022741"/>
    </source>
</evidence>
<evidence type="ECO:0000256" key="8">
    <source>
        <dbReference type="ARBA" id="ARBA00023150"/>
    </source>
</evidence>
<keyword evidence="1 10" id="KW-0004">4Fe-4S</keyword>
<feature type="binding site" evidence="10">
    <location>
        <position position="20"/>
    </location>
    <ligand>
        <name>[4Fe-4S] cluster</name>
        <dbReference type="ChEBI" id="CHEBI:49883"/>
        <label>1</label>
        <note>4Fe-4S-S-AdoMet</note>
    </ligand>
</feature>
<dbReference type="OrthoDB" id="6925at2157"/>
<dbReference type="PANTHER" id="PTHR22960">
    <property type="entry name" value="MOLYBDOPTERIN COFACTOR SYNTHESIS PROTEIN A"/>
    <property type="match status" value="1"/>
</dbReference>
<keyword evidence="4 10" id="KW-0547">Nucleotide-binding</keyword>
<evidence type="ECO:0000313" key="13">
    <source>
        <dbReference type="EMBL" id="ALU31076.1"/>
    </source>
</evidence>
<comment type="cofactor">
    <cofactor evidence="10">
        <name>[4Fe-4S] cluster</name>
        <dbReference type="ChEBI" id="CHEBI:49883"/>
    </cofactor>
    <text evidence="10">Binds 2 [4Fe-4S] clusters. Binds 1 [4Fe-4S] cluster coordinated with 3 cysteines and an exchangeable S-adenosyl-L-methionine and 1 [4Fe-4S] cluster coordinated with 3 cysteines and the GTP-derived substrate.</text>
</comment>
<dbReference type="GO" id="GO:0051539">
    <property type="term" value="F:4 iron, 4 sulfur cluster binding"/>
    <property type="evidence" value="ECO:0007669"/>
    <property type="project" value="UniProtKB-UniRule"/>
</dbReference>
<dbReference type="GO" id="GO:0046872">
    <property type="term" value="F:metal ion binding"/>
    <property type="evidence" value="ECO:0007669"/>
    <property type="project" value="UniProtKB-KW"/>
</dbReference>
<dbReference type="EMBL" id="CP013694">
    <property type="protein sequence ID" value="ALU30358.1"/>
    <property type="molecule type" value="Genomic_DNA"/>
</dbReference>
<dbReference type="PROSITE" id="PS51918">
    <property type="entry name" value="RADICAL_SAM"/>
    <property type="match status" value="1"/>
</dbReference>
<feature type="binding site" evidence="10">
    <location>
        <position position="24"/>
    </location>
    <ligand>
        <name>[4Fe-4S] cluster</name>
        <dbReference type="ChEBI" id="CHEBI:49883"/>
        <label>1</label>
        <note>4Fe-4S-S-AdoMet</note>
    </ligand>
</feature>
<dbReference type="Proteomes" id="UP000060043">
    <property type="component" value="Chromosome"/>
</dbReference>
<feature type="binding site" evidence="10">
    <location>
        <position position="27"/>
    </location>
    <ligand>
        <name>[4Fe-4S] cluster</name>
        <dbReference type="ChEBI" id="CHEBI:49883"/>
        <label>1</label>
        <note>4Fe-4S-S-AdoMet</note>
    </ligand>
</feature>
<feature type="binding site" evidence="10">
    <location>
        <position position="244"/>
    </location>
    <ligand>
        <name>[4Fe-4S] cluster</name>
        <dbReference type="ChEBI" id="CHEBI:49883"/>
        <label>2</label>
        <note>4Fe-4S-substrate</note>
    </ligand>
</feature>
<dbReference type="SFLD" id="SFLDG01067">
    <property type="entry name" value="SPASM/twitch_domain_containing"/>
    <property type="match status" value="1"/>
</dbReference>
<dbReference type="GO" id="GO:0006777">
    <property type="term" value="P:Mo-molybdopterin cofactor biosynthetic process"/>
    <property type="evidence" value="ECO:0007669"/>
    <property type="project" value="UniProtKB-UniRule"/>
</dbReference>
<evidence type="ECO:0000256" key="2">
    <source>
        <dbReference type="ARBA" id="ARBA00022691"/>
    </source>
</evidence>
<evidence type="ECO:0000256" key="10">
    <source>
        <dbReference type="HAMAP-Rule" id="MF_01225"/>
    </source>
</evidence>
<reference evidence="14 15" key="1">
    <citation type="submission" date="2015-12" db="EMBL/GenBank/DDBJ databases">
        <title>A stable core within a dynamic pangenome in Sulfolobus acidocaldarius.</title>
        <authorList>
            <person name="Anderson R."/>
            <person name="Kouris A."/>
            <person name="Seward C."/>
            <person name="Campbell K."/>
            <person name="Whitaker R."/>
        </authorList>
    </citation>
    <scope>NUCLEOTIDE SEQUENCE [LARGE SCALE GENOMIC DNA]</scope>
    <source>
        <strain evidence="12 15">GG12-C01-09</strain>
        <strain evidence="13 14">NG05B_CO5_07</strain>
    </source>
</reference>
<dbReference type="RefSeq" id="WP_011278302.1">
    <property type="nucleotide sequence ID" value="NZ_BHWZ01000003.1"/>
</dbReference>
<feature type="binding site" evidence="10">
    <location>
        <position position="261"/>
    </location>
    <ligand>
        <name>[4Fe-4S] cluster</name>
        <dbReference type="ChEBI" id="CHEBI:49883"/>
        <label>2</label>
        <note>4Fe-4S-substrate</note>
    </ligand>
</feature>
<evidence type="ECO:0000313" key="15">
    <source>
        <dbReference type="Proteomes" id="UP000065473"/>
    </source>
</evidence>
<feature type="binding site" evidence="10">
    <location>
        <position position="13"/>
    </location>
    <ligand>
        <name>GTP</name>
        <dbReference type="ChEBI" id="CHEBI:37565"/>
    </ligand>
</feature>
<dbReference type="STRING" id="1435377.SUSAZ_07025"/>